<sequence>MSLCYRIIINGSETAQGNGCFFRLNFNQNFITMSYPNYPSVQFPQSNITRVSPSSSNYPFSTSQRRPSSSPSLQRERELSPPPPQQRRSTGNSPMNIMESTVTQLLITTKSLLEALTAWSNGRATKQQVSDIYVKLAYEMNHVVQLFGQAGVDTSDMMNIPQDLKACLENALREEASPSSLENHLPKIRDIIVTLLQALKTKQSIYNDTQNNYGNNSPQPTSPINGPQSIFANQYPSPPPSNRQDHLSSSDTLHSNDGSSPVDPVVVLKRDNLERRASRRYSAWGTGKKTNPRSSKKTSSAQPPVLNIPEEVETVHEDATLKSNGSIITPPITSPIESVPSNNGNDKPSLDKHKANDDTKDSSNKNFIILYLQLGKDIKKIKHDGDINMTALQMLFVEKFQYNPGMENFPSIYIKDPQVGILYELEDLSEVKNKSVLALNVEDLDQVKKHIDESIAGLTKEIQDIKKSFAENTELLRRGNITTTTTPNITSTKPLEQQSISSSTEEVDSIRKKDEKLDKSKDNLVNKIASDLKNHFHEVQNLRRDLGSMRQIYNEFQGETKKLFESLTTQTESVKQVALTNVGSSRSFIDNGKTKLDARSMDLLSKVDELQDIIDRMKSDVVKRGARPPPTEIQHVKQESMAVAKELSSLQEYVKTVKPTWKQTWKQELQTIVDEQQFLNHQEELLEDLQEDHKKLTEVFNTILKVIKTPSQTRVYVPPTVEEGFDGLKTVLQEVRGISPDHERRLKALQAAEKQRERDLANRIDEFEAELTDFVAQNKLKKTGGAQEVERLRQKKNEEALKELFKTEKNE</sequence>
<keyword evidence="6" id="KW-1185">Reference proteome</keyword>
<evidence type="ECO:0000256" key="3">
    <source>
        <dbReference type="SAM" id="MobiDB-lite"/>
    </source>
</evidence>
<evidence type="ECO:0000256" key="1">
    <source>
        <dbReference type="ARBA" id="ARBA00023054"/>
    </source>
</evidence>
<feature type="coiled-coil region" evidence="2">
    <location>
        <begin position="672"/>
        <end position="699"/>
    </location>
</feature>
<feature type="region of interest" description="Disordered" evidence="3">
    <location>
        <begin position="52"/>
        <end position="95"/>
    </location>
</feature>
<evidence type="ECO:0000259" key="4">
    <source>
        <dbReference type="SMART" id="SM00806"/>
    </source>
</evidence>
<feature type="region of interest" description="Disordered" evidence="3">
    <location>
        <begin position="479"/>
        <end position="515"/>
    </location>
</feature>
<dbReference type="GO" id="GO:0030010">
    <property type="term" value="P:establishment of cell polarity"/>
    <property type="evidence" value="ECO:0007669"/>
    <property type="project" value="TreeGrafter"/>
</dbReference>
<evidence type="ECO:0000313" key="6">
    <source>
        <dbReference type="Proteomes" id="UP000789759"/>
    </source>
</evidence>
<dbReference type="GO" id="GO:0005519">
    <property type="term" value="F:cytoskeletal regulatory protein binding"/>
    <property type="evidence" value="ECO:0007669"/>
    <property type="project" value="InterPro"/>
</dbReference>
<feature type="region of interest" description="Disordered" evidence="3">
    <location>
        <begin position="207"/>
        <end position="359"/>
    </location>
</feature>
<dbReference type="InterPro" id="IPR051825">
    <property type="entry name" value="SRCIN1"/>
</dbReference>
<dbReference type="Pfam" id="PF23153">
    <property type="entry name" value="Aip3p_Bud6_N"/>
    <property type="match status" value="1"/>
</dbReference>
<name>A0A9N9C7R1_9GLOM</name>
<dbReference type="Gene3D" id="1.20.58.1540">
    <property type="entry name" value="Actin interacting protein 3, C-terminal domain"/>
    <property type="match status" value="1"/>
</dbReference>
<dbReference type="Pfam" id="PF03915">
    <property type="entry name" value="AIP3"/>
    <property type="match status" value="1"/>
</dbReference>
<protein>
    <submittedName>
        <fullName evidence="5">5685_t:CDS:1</fullName>
    </submittedName>
</protein>
<feature type="compositionally biased region" description="Low complexity" evidence="3">
    <location>
        <begin position="52"/>
        <end position="73"/>
    </location>
</feature>
<dbReference type="InterPro" id="IPR056279">
    <property type="entry name" value="Aip3p_Bud6_N"/>
</dbReference>
<dbReference type="SMART" id="SM00806">
    <property type="entry name" value="AIP3"/>
    <property type="match status" value="1"/>
</dbReference>
<dbReference type="EMBL" id="CAJVQA010004102">
    <property type="protein sequence ID" value="CAG8591145.1"/>
    <property type="molecule type" value="Genomic_DNA"/>
</dbReference>
<dbReference type="PANTHER" id="PTHR22741:SF10">
    <property type="entry name" value="COILED-COIL DOMAIN-CONTAINING PROTEIN CG32809"/>
    <property type="match status" value="1"/>
</dbReference>
<feature type="compositionally biased region" description="Low complexity" evidence="3">
    <location>
        <begin position="326"/>
        <end position="341"/>
    </location>
</feature>
<dbReference type="InterPro" id="IPR022782">
    <property type="entry name" value="AIP3-like_C"/>
</dbReference>
<dbReference type="PANTHER" id="PTHR22741">
    <property type="entry name" value="P140CAP/SNIP-RELATED"/>
    <property type="match status" value="1"/>
</dbReference>
<proteinExistence type="predicted"/>
<dbReference type="InterPro" id="IPR005613">
    <property type="entry name" value="AIP3_C"/>
</dbReference>
<dbReference type="AlphaFoldDB" id="A0A9N9C7R1"/>
<accession>A0A9N9C7R1</accession>
<gene>
    <name evidence="5" type="ORF">CPELLU_LOCUS6537</name>
</gene>
<feature type="domain" description="Actin interacting protein 3 C-terminal" evidence="4">
    <location>
        <begin position="371"/>
        <end position="798"/>
    </location>
</feature>
<feature type="compositionally biased region" description="Polar residues" evidence="3">
    <location>
        <begin position="493"/>
        <end position="504"/>
    </location>
</feature>
<feature type="compositionally biased region" description="Polar residues" evidence="3">
    <location>
        <begin position="86"/>
        <end position="95"/>
    </location>
</feature>
<comment type="caution">
    <text evidence="5">The sequence shown here is derived from an EMBL/GenBank/DDBJ whole genome shotgun (WGS) entry which is preliminary data.</text>
</comment>
<dbReference type="Proteomes" id="UP000789759">
    <property type="component" value="Unassembled WGS sequence"/>
</dbReference>
<reference evidence="5" key="1">
    <citation type="submission" date="2021-06" db="EMBL/GenBank/DDBJ databases">
        <authorList>
            <person name="Kallberg Y."/>
            <person name="Tangrot J."/>
            <person name="Rosling A."/>
        </authorList>
    </citation>
    <scope>NUCLEOTIDE SEQUENCE</scope>
    <source>
        <strain evidence="5">FL966</strain>
    </source>
</reference>
<feature type="compositionally biased region" description="Polar residues" evidence="3">
    <location>
        <begin position="207"/>
        <end position="235"/>
    </location>
</feature>
<evidence type="ECO:0000313" key="5">
    <source>
        <dbReference type="EMBL" id="CAG8591145.1"/>
    </source>
</evidence>
<feature type="compositionally biased region" description="Polar residues" evidence="3">
    <location>
        <begin position="249"/>
        <end position="259"/>
    </location>
</feature>
<dbReference type="GO" id="GO:0051286">
    <property type="term" value="C:cell tip"/>
    <property type="evidence" value="ECO:0007669"/>
    <property type="project" value="TreeGrafter"/>
</dbReference>
<dbReference type="GO" id="GO:0005737">
    <property type="term" value="C:cytoplasm"/>
    <property type="evidence" value="ECO:0007669"/>
    <property type="project" value="TreeGrafter"/>
</dbReference>
<organism evidence="5 6">
    <name type="scientific">Cetraspora pellucida</name>
    <dbReference type="NCBI Taxonomy" id="1433469"/>
    <lineage>
        <taxon>Eukaryota</taxon>
        <taxon>Fungi</taxon>
        <taxon>Fungi incertae sedis</taxon>
        <taxon>Mucoromycota</taxon>
        <taxon>Glomeromycotina</taxon>
        <taxon>Glomeromycetes</taxon>
        <taxon>Diversisporales</taxon>
        <taxon>Gigasporaceae</taxon>
        <taxon>Cetraspora</taxon>
    </lineage>
</organism>
<dbReference type="OrthoDB" id="783096at2759"/>
<feature type="compositionally biased region" description="Basic and acidic residues" evidence="3">
    <location>
        <begin position="348"/>
        <end position="359"/>
    </location>
</feature>
<keyword evidence="1 2" id="KW-0175">Coiled coil</keyword>
<feature type="compositionally biased region" description="Low complexity" evidence="3">
    <location>
        <begin position="480"/>
        <end position="492"/>
    </location>
</feature>
<evidence type="ECO:0000256" key="2">
    <source>
        <dbReference type="SAM" id="Coils"/>
    </source>
</evidence>